<organism evidence="2 3">
    <name type="scientific">Pseudogemmobacter humi</name>
    <dbReference type="NCBI Taxonomy" id="2483812"/>
    <lineage>
        <taxon>Bacteria</taxon>
        <taxon>Pseudomonadati</taxon>
        <taxon>Pseudomonadota</taxon>
        <taxon>Alphaproteobacteria</taxon>
        <taxon>Rhodobacterales</taxon>
        <taxon>Paracoccaceae</taxon>
        <taxon>Pseudogemmobacter</taxon>
    </lineage>
</organism>
<dbReference type="Pfam" id="PF08808">
    <property type="entry name" value="RES"/>
    <property type="match status" value="1"/>
</dbReference>
<dbReference type="RefSeq" id="WP_199286392.1">
    <property type="nucleotide sequence ID" value="NZ_UXAW01000060.1"/>
</dbReference>
<evidence type="ECO:0000259" key="1">
    <source>
        <dbReference type="SMART" id="SM00953"/>
    </source>
</evidence>
<evidence type="ECO:0000313" key="2">
    <source>
        <dbReference type="EMBL" id="VDC27471.1"/>
    </source>
</evidence>
<feature type="domain" description="RES" evidence="1">
    <location>
        <begin position="96"/>
        <end position="241"/>
    </location>
</feature>
<name>A0A3P5X0K9_9RHOB</name>
<sequence length="256" mass="29069">MDDISSPTFKSHRDYHHFRREVVTCRRYIGSPATAEFLQAVAATCHVRERVLEPGIGLVRAQVAHGMRPIYQTLDDDQEIHIDDVECSASKLRMLPLRDRATDGRVNPRGIPCLYMATNDATAISEVRPAIGAYVTVAVMKCLRELKVIDCSIHSDKQFFYFKEPERPKIEEAVWSDIDKAFSAPVDRSDDAAEYAPTQILAELFRSLGYDGVAYKSAFGEDGYNVAIFNIDDFQVWKCQLFKIKDISHKYEPLPD</sequence>
<dbReference type="AlphaFoldDB" id="A0A3P5X0K9"/>
<proteinExistence type="predicted"/>
<keyword evidence="3" id="KW-1185">Reference proteome</keyword>
<reference evidence="2 3" key="1">
    <citation type="submission" date="2018-11" db="EMBL/GenBank/DDBJ databases">
        <authorList>
            <person name="Criscuolo A."/>
        </authorList>
    </citation>
    <scope>NUCLEOTIDE SEQUENCE [LARGE SCALE GENOMIC DNA]</scope>
    <source>
        <strain evidence="2">ACIP111625</strain>
    </source>
</reference>
<dbReference type="EMBL" id="UXAW01000060">
    <property type="protein sequence ID" value="VDC27471.1"/>
    <property type="molecule type" value="Genomic_DNA"/>
</dbReference>
<gene>
    <name evidence="2" type="ORF">XINFAN_01890</name>
</gene>
<dbReference type="Proteomes" id="UP000277498">
    <property type="component" value="Unassembled WGS sequence"/>
</dbReference>
<protein>
    <submittedName>
        <fullName evidence="2">RES domain protein</fullName>
    </submittedName>
</protein>
<accession>A0A3P5X0K9</accession>
<dbReference type="InterPro" id="IPR014914">
    <property type="entry name" value="RES_dom"/>
</dbReference>
<dbReference type="SMART" id="SM00953">
    <property type="entry name" value="RES"/>
    <property type="match status" value="1"/>
</dbReference>
<evidence type="ECO:0000313" key="3">
    <source>
        <dbReference type="Proteomes" id="UP000277498"/>
    </source>
</evidence>